<name>A0ABP0J381_9DINO</name>
<dbReference type="EMBL" id="CAXAMM010005836">
    <property type="protein sequence ID" value="CAK9008807.1"/>
    <property type="molecule type" value="Genomic_DNA"/>
</dbReference>
<dbReference type="PANTHER" id="PTHR11069:SF23">
    <property type="entry name" value="LYSOSOMAL ACID GLUCOSYLCERAMIDASE"/>
    <property type="match status" value="1"/>
</dbReference>
<proteinExistence type="inferred from homology"/>
<dbReference type="Gene3D" id="2.60.40.1180">
    <property type="entry name" value="Golgi alpha-mannosidase II"/>
    <property type="match status" value="1"/>
</dbReference>
<evidence type="ECO:0000256" key="1">
    <source>
        <dbReference type="ARBA" id="ARBA00005382"/>
    </source>
</evidence>
<dbReference type="Proteomes" id="UP001642464">
    <property type="component" value="Unassembled WGS sequence"/>
</dbReference>
<keyword evidence="7" id="KW-1185">Reference proteome</keyword>
<dbReference type="InterPro" id="IPR017853">
    <property type="entry name" value="GH"/>
</dbReference>
<feature type="domain" description="Glycosyl hydrolase family 30 TIM-barrel" evidence="4">
    <location>
        <begin position="107"/>
        <end position="462"/>
    </location>
</feature>
<reference evidence="6 7" key="1">
    <citation type="submission" date="2024-02" db="EMBL/GenBank/DDBJ databases">
        <authorList>
            <person name="Chen Y."/>
            <person name="Shah S."/>
            <person name="Dougan E. K."/>
            <person name="Thang M."/>
            <person name="Chan C."/>
        </authorList>
    </citation>
    <scope>NUCLEOTIDE SEQUENCE [LARGE SCALE GENOMIC DNA]</scope>
</reference>
<organism evidence="6 7">
    <name type="scientific">Durusdinium trenchii</name>
    <dbReference type="NCBI Taxonomy" id="1381693"/>
    <lineage>
        <taxon>Eukaryota</taxon>
        <taxon>Sar</taxon>
        <taxon>Alveolata</taxon>
        <taxon>Dinophyceae</taxon>
        <taxon>Suessiales</taxon>
        <taxon>Symbiodiniaceae</taxon>
        <taxon>Durusdinium</taxon>
    </lineage>
</organism>
<dbReference type="InterPro" id="IPR033452">
    <property type="entry name" value="GH30_C"/>
</dbReference>
<evidence type="ECO:0000313" key="7">
    <source>
        <dbReference type="Proteomes" id="UP001642464"/>
    </source>
</evidence>
<comment type="caution">
    <text evidence="6">The sequence shown here is derived from an EMBL/GenBank/DDBJ whole genome shotgun (WGS) entry which is preliminary data.</text>
</comment>
<dbReference type="PANTHER" id="PTHR11069">
    <property type="entry name" value="GLUCOSYLCERAMIDASE"/>
    <property type="match status" value="1"/>
</dbReference>
<dbReference type="InterPro" id="IPR033453">
    <property type="entry name" value="Glyco_hydro_30_TIM-barrel"/>
</dbReference>
<dbReference type="Pfam" id="PF02055">
    <property type="entry name" value="Glyco_hydro_30"/>
    <property type="match status" value="1"/>
</dbReference>
<dbReference type="SUPFAM" id="SSF51445">
    <property type="entry name" value="(Trans)glycosidases"/>
    <property type="match status" value="1"/>
</dbReference>
<evidence type="ECO:0000259" key="4">
    <source>
        <dbReference type="Pfam" id="PF02055"/>
    </source>
</evidence>
<keyword evidence="3" id="KW-0378">Hydrolase</keyword>
<sequence length="550" mass="61213">MLRRCWSWLQADRPAPRITVLALACAGVLIKLGTPAASTGHSKSEFREMAAARPREMQVNFEHPFSVWQSAEHTGDKLSRKEDGKFGNDFQFSGPEVVITGQPGQVIEGFGGAFTESSAAVYGKLSEEQKAKFIEDYFHLDGLGYVLGRTHINSCDFSLDSYTFDDHDGDVELTQFDTSLGRDQKQLLPLIWDAQYMVRAQIGGRELKMLASPWSPPAWMKNQSWNSGAPVMDHSGQPCLKAGMERVWANYIAKWITAYRAQGVEIWGMTVQNEPLNNATWEACLMSSHEEGHFVANHLGPVLRSTHPEVQIFVYDHNKDKVYDYAMDIFKNPAAGQYVAGVAYHWYSGDGWDNLERLQDELRHTNLKLLASEATWEAYRWRPGTVISKGDWAFGEGYGHDILGDLNRGAVGWLDWNLILDEKGGPNHVNNVCDAAIQVDFSAKQVYRHPQYYYIGHFSKFLVPGSLHLGSHVLRSGSAPAGQRPYGTCTGADGLQATAARKPNGQVAVVVLNCGDTEVEFKMKYAALAAKLKIPAHGIQTYLFQEMAGV</sequence>
<evidence type="ECO:0000259" key="5">
    <source>
        <dbReference type="Pfam" id="PF17189"/>
    </source>
</evidence>
<dbReference type="InterPro" id="IPR001139">
    <property type="entry name" value="Glyco_hydro_30"/>
</dbReference>
<evidence type="ECO:0000313" key="6">
    <source>
        <dbReference type="EMBL" id="CAK9008807.1"/>
    </source>
</evidence>
<accession>A0ABP0J381</accession>
<evidence type="ECO:0008006" key="8">
    <source>
        <dbReference type="Google" id="ProtNLM"/>
    </source>
</evidence>
<protein>
    <recommendedName>
        <fullName evidence="8">Glucosylceramidase</fullName>
    </recommendedName>
</protein>
<feature type="domain" description="Glycosyl hydrolase family 30 beta sandwich" evidence="5">
    <location>
        <begin position="492"/>
        <end position="542"/>
    </location>
</feature>
<gene>
    <name evidence="6" type="ORF">SCF082_LOCUS10026</name>
</gene>
<keyword evidence="2" id="KW-0732">Signal</keyword>
<dbReference type="Pfam" id="PF17189">
    <property type="entry name" value="Glyco_hydro_30C"/>
    <property type="match status" value="1"/>
</dbReference>
<dbReference type="Gene3D" id="3.20.20.80">
    <property type="entry name" value="Glycosidases"/>
    <property type="match status" value="1"/>
</dbReference>
<evidence type="ECO:0000256" key="3">
    <source>
        <dbReference type="ARBA" id="ARBA00022801"/>
    </source>
</evidence>
<dbReference type="InterPro" id="IPR013780">
    <property type="entry name" value="Glyco_hydro_b"/>
</dbReference>
<evidence type="ECO:0000256" key="2">
    <source>
        <dbReference type="ARBA" id="ARBA00022729"/>
    </source>
</evidence>
<comment type="similarity">
    <text evidence="1">Belongs to the glycosyl hydrolase 30 family.</text>
</comment>
<dbReference type="PRINTS" id="PR00843">
    <property type="entry name" value="GLHYDRLASE30"/>
</dbReference>